<proteinExistence type="predicted"/>
<reference evidence="2 3" key="1">
    <citation type="submission" date="2020-04" db="EMBL/GenBank/DDBJ databases">
        <title>Genome sequencing of novel species.</title>
        <authorList>
            <person name="Heo J."/>
            <person name="Kim S.-J."/>
            <person name="Kim J.-S."/>
            <person name="Hong S.-B."/>
            <person name="Kwon S.-W."/>
        </authorList>
    </citation>
    <scope>NUCLEOTIDE SEQUENCE [LARGE SCALE GENOMIC DNA]</scope>
    <source>
        <strain evidence="2 3">CJU-R4</strain>
    </source>
</reference>
<feature type="domain" description="Dystroglycan-type cadherin-like" evidence="1">
    <location>
        <begin position="1192"/>
        <end position="1285"/>
    </location>
</feature>
<feature type="domain" description="Dystroglycan-type cadherin-like" evidence="1">
    <location>
        <begin position="699"/>
        <end position="795"/>
    </location>
</feature>
<dbReference type="InterPro" id="IPR026444">
    <property type="entry name" value="Secre_tail"/>
</dbReference>
<dbReference type="EMBL" id="CP051677">
    <property type="protein sequence ID" value="QJD77251.1"/>
    <property type="molecule type" value="Genomic_DNA"/>
</dbReference>
<feature type="domain" description="Dystroglycan-type cadherin-like" evidence="1">
    <location>
        <begin position="1403"/>
        <end position="1493"/>
    </location>
</feature>
<evidence type="ECO:0000313" key="2">
    <source>
        <dbReference type="EMBL" id="QJD77251.1"/>
    </source>
</evidence>
<dbReference type="InterPro" id="IPR006644">
    <property type="entry name" value="Cadg"/>
</dbReference>
<dbReference type="InterPro" id="IPR015919">
    <property type="entry name" value="Cadherin-like_sf"/>
</dbReference>
<dbReference type="InterPro" id="IPR013783">
    <property type="entry name" value="Ig-like_fold"/>
</dbReference>
<name>A0A7L5DIN5_9BACT</name>
<gene>
    <name evidence="2" type="ORF">HH216_01550</name>
</gene>
<dbReference type="GO" id="GO:0005509">
    <property type="term" value="F:calcium ion binding"/>
    <property type="evidence" value="ECO:0007669"/>
    <property type="project" value="InterPro"/>
</dbReference>
<dbReference type="Gene3D" id="2.60.40.10">
    <property type="entry name" value="Immunoglobulins"/>
    <property type="match status" value="7"/>
</dbReference>
<dbReference type="NCBIfam" id="TIGR04183">
    <property type="entry name" value="Por_Secre_tail"/>
    <property type="match status" value="1"/>
</dbReference>
<evidence type="ECO:0000259" key="1">
    <source>
        <dbReference type="SMART" id="SM00736"/>
    </source>
</evidence>
<dbReference type="GO" id="GO:0016020">
    <property type="term" value="C:membrane"/>
    <property type="evidence" value="ECO:0007669"/>
    <property type="project" value="InterPro"/>
</dbReference>
<sequence length="1701" mass="170155">MIEFLLLLVGQLRSYVRSLLWPTASSVYQSTQLRLWHQLLYVSIATKNRLYAIGFALLLFLPMGAHAQLISVTTPTSICAGQSTTLDVAIKLPVGTSLNALAITATAPAGLTATVNALTSNTSATISVATSPTLTTGTKLLSVTASLLGIPTLTVDVPITVTGLPVVSAITQPVAASVGSLLTLGSCPIGSALSYTVTNSGTGAVIATGGTAPLLLDASVAGQSVRIACNGTCAGQPTTLALPNIAGLSLAAPTASICVGQPLSLTLLPTGIDLTQAGITLTAATPSGALTVGALGPDGVLTVSGGNLTVGNPTSVTVTALLNNVPLASATVGVNVLAQPAAPAQPGTITTTVGSVLSLTGLCPTGTTLTTGALIGNGIISVPTLTAGTQSLTVLCSNGTCLGLPTIVNVNVVTPIISASASAAICLGQPLSLTVLPANFNLADGIVSIAVSGPVGISASAIDNNGVITITGLPAGNQNLTVTASVAGAPVASVQVPVSVNTVQPPTVVTTTGGTYPAGVSSLSVTQNTGSVLFTVSCASGTSSYTGTGGITGSGDFSVATTATGVYNYSVVCTNAPCVSAATVVSVSVVSPVNQAPVLTGTPITSPQTATVGAAFSTPTAYAFNDPDGGPLTYSASPLPAGITINPQTGVISGTASTTVGSPFTVTVTATDPQSASVSASFVLNVVNPVAPNQAPVLTGTPITSPQTATVGAAFSTPTAYAFNDPDGGPLTYSASPLPAGITINPQTGVISGTASTTVGAPFTVTVTATDPQSASVSASFVLNVVNPVAPNQAPVLTGTPITSPQTATVGAAFTTPTAYAFNDPDGGPLTYSASPLPAGITINPQTGVISGTASTTVGAPFTVTVTATDPQSASVSASFVLNVVNPVAPNQAPVLTGTPITSPQTATVGAAFSTPTAYAFNDPDGGPLTYSASPLPAGITINPQTGVIAGTASTTAGSPFTVTVTATDPQSASVSTSFVLNVVNPAVVNPGAPFSITSVTTNNCQVIFAGERQVTFTPNYAGLNGQTVTFRVVNETMPTTAAGPYTLRLYTDNPTIQLRATQAGSSNEASFSYNWLAACGNTTPTNQAPVLTGTGITSPQTATVGVGFTTPTAQAFNDPDGGPLTYSASPLPAGITINPQTGVISGTASTTVGSPFTVTVTATDPQSASVSTSFVLNVVNPAAGNQAPVLTGTGITSPQTATVGASFSTPTAQAFRDPDGGTLTYSASPLPAGITINPQTGVISGTASTTVGAPFTVIVTATDPQQASVSTSFVLNVVNPTAPTTACGSTNLDGSPLRAIMPGFNCTQLKSSGNIQFIATGGSATGGAIEFKAIGVTDWTTNCQQIIDRETRTACDAAPIEIQVRQLVNGSYIYGTSYVFDIRRECPIAGCGGLPTPNRAPVVSAGIPNQVATVGQEFKYAIPANAFVDPDGDELLYTASRLPDSFTFSSGFFGAYPTTAEVISVTVTAYDNSGGQASTSFTITVNPNPSTQPPTTPQPQTCGSTNLNGSALQATAPNVNCEQLKASGNIQFTATGGNPNGGAIEFRAIGVTDWTTNCQQIIDRETRTACDAAPIEIQVRQLVNGSYVYGTSYVFNIRQVCPIAGCGAARVSAEAKTPLDVRVLGNPTRDESISVDIQHAEGQRLHLMITDTQGFTVSEHTVESAGAVEHQTLKLGSQAGIYLLRVSTPTQLQTVKVLKQ</sequence>
<accession>A0A7L5DIN5</accession>
<evidence type="ECO:0000313" key="3">
    <source>
        <dbReference type="Proteomes" id="UP000501128"/>
    </source>
</evidence>
<dbReference type="SUPFAM" id="SSF49313">
    <property type="entry name" value="Cadherin-like"/>
    <property type="match status" value="7"/>
</dbReference>
<feature type="domain" description="Dystroglycan-type cadherin-like" evidence="1">
    <location>
        <begin position="798"/>
        <end position="894"/>
    </location>
</feature>
<keyword evidence="3" id="KW-1185">Reference proteome</keyword>
<dbReference type="Pfam" id="PF05345">
    <property type="entry name" value="He_PIG"/>
    <property type="match status" value="7"/>
</dbReference>
<feature type="domain" description="Dystroglycan-type cadherin-like" evidence="1">
    <location>
        <begin position="600"/>
        <end position="696"/>
    </location>
</feature>
<feature type="domain" description="Dystroglycan-type cadherin-like" evidence="1">
    <location>
        <begin position="1093"/>
        <end position="1189"/>
    </location>
</feature>
<dbReference type="KEGG" id="srho:HH216_01550"/>
<organism evidence="2 3">
    <name type="scientific">Spirosoma rhododendri</name>
    <dbReference type="NCBI Taxonomy" id="2728024"/>
    <lineage>
        <taxon>Bacteria</taxon>
        <taxon>Pseudomonadati</taxon>
        <taxon>Bacteroidota</taxon>
        <taxon>Cytophagia</taxon>
        <taxon>Cytophagales</taxon>
        <taxon>Cytophagaceae</taxon>
        <taxon>Spirosoma</taxon>
    </lineage>
</organism>
<dbReference type="RefSeq" id="WP_169549194.1">
    <property type="nucleotide sequence ID" value="NZ_CP051677.1"/>
</dbReference>
<dbReference type="CDD" id="cd11304">
    <property type="entry name" value="Cadherin_repeat"/>
    <property type="match status" value="2"/>
</dbReference>
<feature type="domain" description="Dystroglycan-type cadherin-like" evidence="1">
    <location>
        <begin position="897"/>
        <end position="990"/>
    </location>
</feature>
<dbReference type="Proteomes" id="UP000501128">
    <property type="component" value="Chromosome"/>
</dbReference>
<dbReference type="SMART" id="SM00736">
    <property type="entry name" value="CADG"/>
    <property type="match status" value="7"/>
</dbReference>
<protein>
    <submittedName>
        <fullName evidence="2">T9SS type A sorting domain-containing protein</fullName>
    </submittedName>
</protein>